<sequence>MTDTLQAIARSLSNDVQTLSTVSHNVANMHTPGYRAVRAIPEFQPDAASAERRFATAIDQRDGALAQTGGELDIALRGEGFLVVERNGQMLLTRAGSLRIDNEGRLATVAGDLAMGYAGPLQMPAGKARFGRDGQVFVGDAPVGQLQIVAVGDASRLRAVGNGAYAYDGPLAEWKGSVVQGAVEHANVDAAEETVRLMELTRHAESVQRAIGIYDKAMDTGINQIGGN</sequence>
<keyword evidence="7" id="KW-0969">Cilium</keyword>
<evidence type="ECO:0000313" key="7">
    <source>
        <dbReference type="EMBL" id="MFD0726695.1"/>
    </source>
</evidence>
<keyword evidence="7" id="KW-0282">Flagellum</keyword>
<reference evidence="8" key="1">
    <citation type="journal article" date="2019" name="Int. J. Syst. Evol. Microbiol.">
        <title>The Global Catalogue of Microorganisms (GCM) 10K type strain sequencing project: providing services to taxonomists for standard genome sequencing and annotation.</title>
        <authorList>
            <consortium name="The Broad Institute Genomics Platform"/>
            <consortium name="The Broad Institute Genome Sequencing Center for Infectious Disease"/>
            <person name="Wu L."/>
            <person name="Ma J."/>
        </authorList>
    </citation>
    <scope>NUCLEOTIDE SEQUENCE [LARGE SCALE GENOMIC DNA]</scope>
    <source>
        <strain evidence="8">CCUG 55585</strain>
    </source>
</reference>
<dbReference type="InterPro" id="IPR020013">
    <property type="entry name" value="Flagellar_FlgE/F/G"/>
</dbReference>
<evidence type="ECO:0000259" key="5">
    <source>
        <dbReference type="Pfam" id="PF06429"/>
    </source>
</evidence>
<evidence type="ECO:0000259" key="6">
    <source>
        <dbReference type="Pfam" id="PF22692"/>
    </source>
</evidence>
<dbReference type="Pfam" id="PF22692">
    <property type="entry name" value="LlgE_F_G_D1"/>
    <property type="match status" value="1"/>
</dbReference>
<comment type="similarity">
    <text evidence="2 4">Belongs to the flagella basal body rod proteins family.</text>
</comment>
<keyword evidence="8" id="KW-1185">Reference proteome</keyword>
<organism evidence="7 8">
    <name type="scientific">Lysobacter brunescens</name>
    <dbReference type="NCBI Taxonomy" id="262323"/>
    <lineage>
        <taxon>Bacteria</taxon>
        <taxon>Pseudomonadati</taxon>
        <taxon>Pseudomonadota</taxon>
        <taxon>Gammaproteobacteria</taxon>
        <taxon>Lysobacterales</taxon>
        <taxon>Lysobacteraceae</taxon>
        <taxon>Lysobacter</taxon>
    </lineage>
</organism>
<keyword evidence="7" id="KW-0966">Cell projection</keyword>
<dbReference type="SUPFAM" id="SSF117143">
    <property type="entry name" value="Flagellar hook protein flgE"/>
    <property type="match status" value="1"/>
</dbReference>
<dbReference type="Proteomes" id="UP001597110">
    <property type="component" value="Unassembled WGS sequence"/>
</dbReference>
<dbReference type="Pfam" id="PF06429">
    <property type="entry name" value="Flg_bbr_C"/>
    <property type="match status" value="1"/>
</dbReference>
<dbReference type="InterPro" id="IPR053967">
    <property type="entry name" value="LlgE_F_G-like_D1"/>
</dbReference>
<feature type="domain" description="Flagellar hook protein FlgE/F/G-like D1" evidence="6">
    <location>
        <begin position="75"/>
        <end position="136"/>
    </location>
</feature>
<gene>
    <name evidence="7" type="ORF">ACFQ0E_13920</name>
</gene>
<keyword evidence="3 4" id="KW-0975">Bacterial flagellum</keyword>
<protein>
    <submittedName>
        <fullName evidence="7">Flagellar hook-basal body protein</fullName>
    </submittedName>
</protein>
<evidence type="ECO:0000256" key="2">
    <source>
        <dbReference type="ARBA" id="ARBA00009677"/>
    </source>
</evidence>
<evidence type="ECO:0000256" key="1">
    <source>
        <dbReference type="ARBA" id="ARBA00004117"/>
    </source>
</evidence>
<evidence type="ECO:0000256" key="4">
    <source>
        <dbReference type="RuleBase" id="RU362116"/>
    </source>
</evidence>
<dbReference type="RefSeq" id="WP_386824803.1">
    <property type="nucleotide sequence ID" value="NZ_JBHTIF010000003.1"/>
</dbReference>
<name>A0ABW2YEP5_9GAMM</name>
<dbReference type="NCBIfam" id="TIGR03506">
    <property type="entry name" value="FlgEFG_subfam"/>
    <property type="match status" value="1"/>
</dbReference>
<dbReference type="EMBL" id="JBHTIF010000003">
    <property type="protein sequence ID" value="MFD0726695.1"/>
    <property type="molecule type" value="Genomic_DNA"/>
</dbReference>
<evidence type="ECO:0000256" key="3">
    <source>
        <dbReference type="ARBA" id="ARBA00023143"/>
    </source>
</evidence>
<feature type="domain" description="Flagellar basal-body/hook protein C-terminal" evidence="5">
    <location>
        <begin position="179"/>
        <end position="223"/>
    </location>
</feature>
<dbReference type="PANTHER" id="PTHR30435">
    <property type="entry name" value="FLAGELLAR PROTEIN"/>
    <property type="match status" value="1"/>
</dbReference>
<proteinExistence type="inferred from homology"/>
<accession>A0ABW2YEP5</accession>
<dbReference type="InterPro" id="IPR037925">
    <property type="entry name" value="FlgE/F/G-like"/>
</dbReference>
<dbReference type="PANTHER" id="PTHR30435:SF19">
    <property type="entry name" value="FLAGELLAR BASAL-BODY ROD PROTEIN FLGG"/>
    <property type="match status" value="1"/>
</dbReference>
<comment type="caution">
    <text evidence="7">The sequence shown here is derived from an EMBL/GenBank/DDBJ whole genome shotgun (WGS) entry which is preliminary data.</text>
</comment>
<dbReference type="InterPro" id="IPR010930">
    <property type="entry name" value="Flg_bb/hook_C_dom"/>
</dbReference>
<comment type="subcellular location">
    <subcellularLocation>
        <location evidence="1 4">Bacterial flagellum basal body</location>
    </subcellularLocation>
</comment>
<evidence type="ECO:0000313" key="8">
    <source>
        <dbReference type="Proteomes" id="UP001597110"/>
    </source>
</evidence>